<organism evidence="1">
    <name type="scientific">Arundo donax</name>
    <name type="common">Giant reed</name>
    <name type="synonym">Donax arundinaceus</name>
    <dbReference type="NCBI Taxonomy" id="35708"/>
    <lineage>
        <taxon>Eukaryota</taxon>
        <taxon>Viridiplantae</taxon>
        <taxon>Streptophyta</taxon>
        <taxon>Embryophyta</taxon>
        <taxon>Tracheophyta</taxon>
        <taxon>Spermatophyta</taxon>
        <taxon>Magnoliopsida</taxon>
        <taxon>Liliopsida</taxon>
        <taxon>Poales</taxon>
        <taxon>Poaceae</taxon>
        <taxon>PACMAD clade</taxon>
        <taxon>Arundinoideae</taxon>
        <taxon>Arundineae</taxon>
        <taxon>Arundo</taxon>
    </lineage>
</organism>
<reference evidence="1" key="2">
    <citation type="journal article" date="2015" name="Data Brief">
        <title>Shoot transcriptome of the giant reed, Arundo donax.</title>
        <authorList>
            <person name="Barrero R.A."/>
            <person name="Guerrero F.D."/>
            <person name="Moolhuijzen P."/>
            <person name="Goolsby J.A."/>
            <person name="Tidwell J."/>
            <person name="Bellgard S.E."/>
            <person name="Bellgard M.I."/>
        </authorList>
    </citation>
    <scope>NUCLEOTIDE SEQUENCE</scope>
    <source>
        <tissue evidence="1">Shoot tissue taken approximately 20 cm above the soil surface</tissue>
    </source>
</reference>
<evidence type="ECO:0000313" key="1">
    <source>
        <dbReference type="EMBL" id="JAD68257.1"/>
    </source>
</evidence>
<protein>
    <submittedName>
        <fullName evidence="1">Uncharacterized protein</fullName>
    </submittedName>
</protein>
<accession>A0A0A9C9R1</accession>
<dbReference type="AlphaFoldDB" id="A0A0A9C9R1"/>
<name>A0A0A9C9R1_ARUDO</name>
<proteinExistence type="predicted"/>
<reference evidence="1" key="1">
    <citation type="submission" date="2014-09" db="EMBL/GenBank/DDBJ databases">
        <authorList>
            <person name="Magalhaes I.L.F."/>
            <person name="Oliveira U."/>
            <person name="Santos F.R."/>
            <person name="Vidigal T.H.D.A."/>
            <person name="Brescovit A.D."/>
            <person name="Santos A.J."/>
        </authorList>
    </citation>
    <scope>NUCLEOTIDE SEQUENCE</scope>
    <source>
        <tissue evidence="1">Shoot tissue taken approximately 20 cm above the soil surface</tissue>
    </source>
</reference>
<sequence length="47" mass="5423">MFPRTAKICCKQGHGTKLVWSKHFSHKISLKCPYDSKISTTIETTQR</sequence>
<dbReference type="EMBL" id="GBRH01229638">
    <property type="protein sequence ID" value="JAD68257.1"/>
    <property type="molecule type" value="Transcribed_RNA"/>
</dbReference>